<protein>
    <submittedName>
        <fullName evidence="2">Uncharacterized protein</fullName>
    </submittedName>
</protein>
<evidence type="ECO:0000313" key="2">
    <source>
        <dbReference type="EMBL" id="KAJ9588018.1"/>
    </source>
</evidence>
<feature type="non-terminal residue" evidence="2">
    <location>
        <position position="1"/>
    </location>
</feature>
<comment type="caution">
    <text evidence="2">The sequence shown here is derived from an EMBL/GenBank/DDBJ whole genome shotgun (WGS) entry which is preliminary data.</text>
</comment>
<reference evidence="2" key="2">
    <citation type="submission" date="2023-05" db="EMBL/GenBank/DDBJ databases">
        <authorList>
            <person name="Fouks B."/>
        </authorList>
    </citation>
    <scope>NUCLEOTIDE SEQUENCE</scope>
    <source>
        <strain evidence="2">Stay&amp;Tobe</strain>
        <tissue evidence="2">Testes</tissue>
    </source>
</reference>
<sequence length="59" mass="6780">VNWTSRGNDDTEFRQWKEKTSVRDSTKPIINEGPAGRWRLHGELNATNTQGLNRLSRAN</sequence>
<reference evidence="2" key="1">
    <citation type="journal article" date="2023" name="IScience">
        <title>Live-bearing cockroach genome reveals convergent evolutionary mechanisms linked to viviparity in insects and beyond.</title>
        <authorList>
            <person name="Fouks B."/>
            <person name="Harrison M.C."/>
            <person name="Mikhailova A.A."/>
            <person name="Marchal E."/>
            <person name="English S."/>
            <person name="Carruthers M."/>
            <person name="Jennings E.C."/>
            <person name="Chiamaka E.L."/>
            <person name="Frigard R.A."/>
            <person name="Pippel M."/>
            <person name="Attardo G.M."/>
            <person name="Benoit J.B."/>
            <person name="Bornberg-Bauer E."/>
            <person name="Tobe S.S."/>
        </authorList>
    </citation>
    <scope>NUCLEOTIDE SEQUENCE</scope>
    <source>
        <strain evidence="2">Stay&amp;Tobe</strain>
    </source>
</reference>
<evidence type="ECO:0000256" key="1">
    <source>
        <dbReference type="SAM" id="MobiDB-lite"/>
    </source>
</evidence>
<dbReference type="Proteomes" id="UP001233999">
    <property type="component" value="Unassembled WGS sequence"/>
</dbReference>
<gene>
    <name evidence="2" type="ORF">L9F63_028172</name>
</gene>
<feature type="compositionally biased region" description="Polar residues" evidence="1">
    <location>
        <begin position="45"/>
        <end position="59"/>
    </location>
</feature>
<dbReference type="AlphaFoldDB" id="A0AAD7ZWK8"/>
<keyword evidence="3" id="KW-1185">Reference proteome</keyword>
<dbReference type="EMBL" id="JASPKZ010005871">
    <property type="protein sequence ID" value="KAJ9588018.1"/>
    <property type="molecule type" value="Genomic_DNA"/>
</dbReference>
<name>A0AAD7ZWK8_DIPPU</name>
<organism evidence="2 3">
    <name type="scientific">Diploptera punctata</name>
    <name type="common">Pacific beetle cockroach</name>
    <dbReference type="NCBI Taxonomy" id="6984"/>
    <lineage>
        <taxon>Eukaryota</taxon>
        <taxon>Metazoa</taxon>
        <taxon>Ecdysozoa</taxon>
        <taxon>Arthropoda</taxon>
        <taxon>Hexapoda</taxon>
        <taxon>Insecta</taxon>
        <taxon>Pterygota</taxon>
        <taxon>Neoptera</taxon>
        <taxon>Polyneoptera</taxon>
        <taxon>Dictyoptera</taxon>
        <taxon>Blattodea</taxon>
        <taxon>Blaberoidea</taxon>
        <taxon>Blaberidae</taxon>
        <taxon>Diplopterinae</taxon>
        <taxon>Diploptera</taxon>
    </lineage>
</organism>
<evidence type="ECO:0000313" key="3">
    <source>
        <dbReference type="Proteomes" id="UP001233999"/>
    </source>
</evidence>
<feature type="non-terminal residue" evidence="2">
    <location>
        <position position="59"/>
    </location>
</feature>
<feature type="compositionally biased region" description="Basic and acidic residues" evidence="1">
    <location>
        <begin position="7"/>
        <end position="26"/>
    </location>
</feature>
<proteinExistence type="predicted"/>
<feature type="region of interest" description="Disordered" evidence="1">
    <location>
        <begin position="1"/>
        <end position="59"/>
    </location>
</feature>
<accession>A0AAD7ZWK8</accession>